<evidence type="ECO:0000313" key="2">
    <source>
        <dbReference type="WBParaSite" id="nRc.2.0.1.t14184-RA"/>
    </source>
</evidence>
<reference evidence="2" key="1">
    <citation type="submission" date="2022-11" db="UniProtKB">
        <authorList>
            <consortium name="WormBaseParasite"/>
        </authorList>
    </citation>
    <scope>IDENTIFICATION</scope>
</reference>
<evidence type="ECO:0000313" key="1">
    <source>
        <dbReference type="Proteomes" id="UP000887565"/>
    </source>
</evidence>
<protein>
    <submittedName>
        <fullName evidence="2">Uncharacterized protein</fullName>
    </submittedName>
</protein>
<proteinExistence type="predicted"/>
<organism evidence="1 2">
    <name type="scientific">Romanomermis culicivorax</name>
    <name type="common">Nematode worm</name>
    <dbReference type="NCBI Taxonomy" id="13658"/>
    <lineage>
        <taxon>Eukaryota</taxon>
        <taxon>Metazoa</taxon>
        <taxon>Ecdysozoa</taxon>
        <taxon>Nematoda</taxon>
        <taxon>Enoplea</taxon>
        <taxon>Dorylaimia</taxon>
        <taxon>Mermithida</taxon>
        <taxon>Mermithoidea</taxon>
        <taxon>Mermithidae</taxon>
        <taxon>Romanomermis</taxon>
    </lineage>
</organism>
<dbReference type="Proteomes" id="UP000887565">
    <property type="component" value="Unplaced"/>
</dbReference>
<name>A0A915IJZ2_ROMCU</name>
<dbReference type="AlphaFoldDB" id="A0A915IJZ2"/>
<keyword evidence="1" id="KW-1185">Reference proteome</keyword>
<accession>A0A915IJZ2</accession>
<dbReference type="WBParaSite" id="nRc.2.0.1.t14184-RA">
    <property type="protein sequence ID" value="nRc.2.0.1.t14184-RA"/>
    <property type="gene ID" value="nRc.2.0.1.g14184"/>
</dbReference>
<sequence length="176" mass="18586">MTVDGTFFDKTGLSCRGFFVRNGSALIVGGASGSGGFAVGNGIAAGCMTSGVVVHRPRTVQSPACETQTSASDTQPFACSRPPVRRSYPQVFIRGQGPLKKGELAGKCPDGAEQGEHTCSDSFQAEKTDGQGIRKLCKNTGEQKGTVSKDEFTVQQVAGFWSWEDLKCIGPGMRQL</sequence>